<dbReference type="SMART" id="SM00448">
    <property type="entry name" value="REC"/>
    <property type="match status" value="1"/>
</dbReference>
<feature type="region of interest" description="Disordered" evidence="2">
    <location>
        <begin position="138"/>
        <end position="174"/>
    </location>
</feature>
<sequence>MKTRQLTVLVVDDNIHMLRIIATMVRGFGFDKVLTAQDPADAFEIIKSNAIDLIFLDLRMPVLDGIEFTDMIRNSPDSPDPYVPIIMITAHSERVMVQKARDIGVTEFCCKPINANTLYQRIVSVVNYNRPFIRSSTYFGPDRRRRQDPNYKGPERRQTEPEPTQPAFGADANF</sequence>
<feature type="domain" description="Response regulatory" evidence="3">
    <location>
        <begin position="7"/>
        <end position="126"/>
    </location>
</feature>
<dbReference type="RefSeq" id="WP_377378932.1">
    <property type="nucleotide sequence ID" value="NZ_JBHSSW010000012.1"/>
</dbReference>
<keyword evidence="1" id="KW-0597">Phosphoprotein</keyword>
<dbReference type="SUPFAM" id="SSF52172">
    <property type="entry name" value="CheY-like"/>
    <property type="match status" value="1"/>
</dbReference>
<evidence type="ECO:0000313" key="4">
    <source>
        <dbReference type="EMBL" id="MFC6198592.1"/>
    </source>
</evidence>
<accession>A0ABW1SBE6</accession>
<evidence type="ECO:0000313" key="5">
    <source>
        <dbReference type="Proteomes" id="UP001596303"/>
    </source>
</evidence>
<dbReference type="PANTHER" id="PTHR43228">
    <property type="entry name" value="TWO-COMPONENT RESPONSE REGULATOR"/>
    <property type="match status" value="1"/>
</dbReference>
<evidence type="ECO:0000256" key="2">
    <source>
        <dbReference type="SAM" id="MobiDB-lite"/>
    </source>
</evidence>
<dbReference type="CDD" id="cd17546">
    <property type="entry name" value="REC_hyHK_CKI1_RcsC-like"/>
    <property type="match status" value="1"/>
</dbReference>
<feature type="modified residue" description="4-aspartylphosphate" evidence="1">
    <location>
        <position position="57"/>
    </location>
</feature>
<comment type="caution">
    <text evidence="4">The sequence shown here is derived from an EMBL/GenBank/DDBJ whole genome shotgun (WGS) entry which is preliminary data.</text>
</comment>
<organism evidence="4 5">
    <name type="scientific">Ponticaulis profundi</name>
    <dbReference type="NCBI Taxonomy" id="2665222"/>
    <lineage>
        <taxon>Bacteria</taxon>
        <taxon>Pseudomonadati</taxon>
        <taxon>Pseudomonadota</taxon>
        <taxon>Alphaproteobacteria</taxon>
        <taxon>Hyphomonadales</taxon>
        <taxon>Hyphomonadaceae</taxon>
        <taxon>Ponticaulis</taxon>
    </lineage>
</organism>
<dbReference type="Proteomes" id="UP001596303">
    <property type="component" value="Unassembled WGS sequence"/>
</dbReference>
<evidence type="ECO:0000259" key="3">
    <source>
        <dbReference type="PROSITE" id="PS50110"/>
    </source>
</evidence>
<dbReference type="InterPro" id="IPR052048">
    <property type="entry name" value="ST_Response_Regulator"/>
</dbReference>
<dbReference type="Pfam" id="PF00072">
    <property type="entry name" value="Response_reg"/>
    <property type="match status" value="1"/>
</dbReference>
<dbReference type="InterPro" id="IPR011006">
    <property type="entry name" value="CheY-like_superfamily"/>
</dbReference>
<evidence type="ECO:0000256" key="1">
    <source>
        <dbReference type="PROSITE-ProRule" id="PRU00169"/>
    </source>
</evidence>
<protein>
    <submittedName>
        <fullName evidence="4">Response regulator</fullName>
    </submittedName>
</protein>
<feature type="compositionally biased region" description="Basic and acidic residues" evidence="2">
    <location>
        <begin position="141"/>
        <end position="160"/>
    </location>
</feature>
<gene>
    <name evidence="4" type="ORF">ACFQDM_10890</name>
</gene>
<name>A0ABW1SBE6_9PROT</name>
<dbReference type="PANTHER" id="PTHR43228:SF1">
    <property type="entry name" value="TWO-COMPONENT RESPONSE REGULATOR ARR22"/>
    <property type="match status" value="1"/>
</dbReference>
<reference evidence="5" key="1">
    <citation type="journal article" date="2019" name="Int. J. Syst. Evol. Microbiol.">
        <title>The Global Catalogue of Microorganisms (GCM) 10K type strain sequencing project: providing services to taxonomists for standard genome sequencing and annotation.</title>
        <authorList>
            <consortium name="The Broad Institute Genomics Platform"/>
            <consortium name="The Broad Institute Genome Sequencing Center for Infectious Disease"/>
            <person name="Wu L."/>
            <person name="Ma J."/>
        </authorList>
    </citation>
    <scope>NUCLEOTIDE SEQUENCE [LARGE SCALE GENOMIC DNA]</scope>
    <source>
        <strain evidence="5">CGMCC-1.15741</strain>
    </source>
</reference>
<proteinExistence type="predicted"/>
<dbReference type="PROSITE" id="PS50110">
    <property type="entry name" value="RESPONSE_REGULATORY"/>
    <property type="match status" value="1"/>
</dbReference>
<dbReference type="InterPro" id="IPR001789">
    <property type="entry name" value="Sig_transdc_resp-reg_receiver"/>
</dbReference>
<dbReference type="EMBL" id="JBHSSW010000012">
    <property type="protein sequence ID" value="MFC6198592.1"/>
    <property type="molecule type" value="Genomic_DNA"/>
</dbReference>
<dbReference type="Gene3D" id="3.40.50.2300">
    <property type="match status" value="1"/>
</dbReference>
<keyword evidence="5" id="KW-1185">Reference proteome</keyword>